<name>A0A8S5VK65_9CAUD</name>
<dbReference type="EMBL" id="BK035262">
    <property type="protein sequence ID" value="DAG89634.1"/>
    <property type="molecule type" value="Genomic_DNA"/>
</dbReference>
<organism evidence="1">
    <name type="scientific">Ackermannviridae sp</name>
    <dbReference type="NCBI Taxonomy" id="2831612"/>
    <lineage>
        <taxon>Viruses</taxon>
        <taxon>Duplodnaviria</taxon>
        <taxon>Heunggongvirae</taxon>
        <taxon>Uroviricota</taxon>
        <taxon>Caudoviricetes</taxon>
        <taxon>Pantevenvirales</taxon>
        <taxon>Ackermannviridae</taxon>
    </lineage>
</organism>
<evidence type="ECO:0000313" key="1">
    <source>
        <dbReference type="EMBL" id="DAG89634.1"/>
    </source>
</evidence>
<proteinExistence type="predicted"/>
<sequence length="617" mass="68627">MARFTIPDVPNRNVIKLTQFYGVDFTSNPFNVAQTQSPDAENMIRSEPGKVRKRMGYQTKYKFSGKINGHYTRKGDSFDLIHAGTMLYRMKDTPEQIYTGMNDAKSHAWQFGDKLYIADGKLLLVYDGSSVKSAMSSAYIPTVTIAKNPGGGGQSYESLNLLQPKFKERFLSDGSSTQYHLSFSGLDSATVTVRQLTSAGTWTTMSGYSCNASTGVVTFSTAPGKSPVTGEDNIEIEASRTVKGYADRINKCSIGARFGVNGDVDRLFLSGNPDYINYDWYSQKDDPTYFPDTGYSVLGTNKSAIVGYTIIENRIAVHKDDNEPDRNIILRSGNLVDSEAAFPIYNTLKGPGAVARDSFAYLQNEPVFLTSSGIYAITASDINAERYSQDRSYYLNGRLLKESGLQDACACVYNDMYWLGVNGHTYILDGLQSLGLAKNEPYSNRQYVGFYCTNIPARILFVKDGALWFGTNDGRVCRFNTDDDDYRSFNDDGAAIAASWQTPYISGSNFYKNKTFKHLAVQLVNAASAGVKISAIVKGEWQVLKEFLTGVSYFRYSRLVYSHLCYSNDTSPKTFHTKLRIKRVDKCSFQFANNMLNESFGIVQASIEYVEGGNYKG</sequence>
<reference evidence="1" key="1">
    <citation type="journal article" date="2021" name="Proc. Natl. Acad. Sci. U.S.A.">
        <title>A Catalog of Tens of Thousands of Viruses from Human Metagenomes Reveals Hidden Associations with Chronic Diseases.</title>
        <authorList>
            <person name="Tisza M.J."/>
            <person name="Buck C.B."/>
        </authorList>
    </citation>
    <scope>NUCLEOTIDE SEQUENCE</scope>
    <source>
        <strain evidence="1">CtcJL42</strain>
    </source>
</reference>
<accession>A0A8S5VK65</accession>
<protein>
    <submittedName>
        <fullName evidence="1">Stabilization protein</fullName>
    </submittedName>
</protein>